<sequence>MIYAALILGLLGSFHCVGMCGPIAFLLPLDRTNRSRRILQLISYHGGRIFMYAILGMAFGIVGKGLNVFGIQQYLSIGVGVLMIVSILLPVTIFNRYNFSRPIYKGVSKIKSAMGAELKKKNPHTFFTLGYLNGLLPCGLVYMAIFGALATGNALQGSLYMTVFGLGTIPLMTTAIYLGNFLKGSAKQRIVKAIPIVVVIIGMLFILRGLGLGIPYISPSEMVTVQEVTAHHQCH</sequence>
<feature type="transmembrane region" description="Helical" evidence="1">
    <location>
        <begin position="158"/>
        <end position="182"/>
    </location>
</feature>
<keyword evidence="4" id="KW-1185">Reference proteome</keyword>
<feature type="transmembrane region" description="Helical" evidence="1">
    <location>
        <begin position="194"/>
        <end position="217"/>
    </location>
</feature>
<gene>
    <name evidence="3" type="ORF">SAMN06265376_10119</name>
</gene>
<keyword evidence="1" id="KW-0812">Transmembrane</keyword>
<evidence type="ECO:0000313" key="4">
    <source>
        <dbReference type="Proteomes" id="UP000198379"/>
    </source>
</evidence>
<feature type="transmembrane region" description="Helical" evidence="1">
    <location>
        <begin position="49"/>
        <end position="69"/>
    </location>
</feature>
<evidence type="ECO:0000313" key="3">
    <source>
        <dbReference type="EMBL" id="SNR35262.1"/>
    </source>
</evidence>
<keyword evidence="1" id="KW-0472">Membrane</keyword>
<feature type="transmembrane region" description="Helical" evidence="1">
    <location>
        <begin position="129"/>
        <end position="152"/>
    </location>
</feature>
<evidence type="ECO:0000259" key="2">
    <source>
        <dbReference type="Pfam" id="PF13386"/>
    </source>
</evidence>
<dbReference type="EMBL" id="FZNY01000001">
    <property type="protein sequence ID" value="SNR35262.1"/>
    <property type="molecule type" value="Genomic_DNA"/>
</dbReference>
<dbReference type="InterPro" id="IPR039447">
    <property type="entry name" value="UreH-like_TM_dom"/>
</dbReference>
<dbReference type="RefSeq" id="WP_089369403.1">
    <property type="nucleotide sequence ID" value="NZ_BMEP01000002.1"/>
</dbReference>
<feature type="transmembrane region" description="Helical" evidence="1">
    <location>
        <begin position="6"/>
        <end position="29"/>
    </location>
</feature>
<protein>
    <recommendedName>
        <fullName evidence="2">Urease accessory protein UreH-like transmembrane domain-containing protein</fullName>
    </recommendedName>
</protein>
<feature type="transmembrane region" description="Helical" evidence="1">
    <location>
        <begin position="75"/>
        <end position="95"/>
    </location>
</feature>
<organism evidence="3 4">
    <name type="scientific">Dokdonia pacifica</name>
    <dbReference type="NCBI Taxonomy" id="1627892"/>
    <lineage>
        <taxon>Bacteria</taxon>
        <taxon>Pseudomonadati</taxon>
        <taxon>Bacteroidota</taxon>
        <taxon>Flavobacteriia</taxon>
        <taxon>Flavobacteriales</taxon>
        <taxon>Flavobacteriaceae</taxon>
        <taxon>Dokdonia</taxon>
    </lineage>
</organism>
<name>A0A238VLK9_9FLAO</name>
<evidence type="ECO:0000256" key="1">
    <source>
        <dbReference type="SAM" id="Phobius"/>
    </source>
</evidence>
<dbReference type="Proteomes" id="UP000198379">
    <property type="component" value="Unassembled WGS sequence"/>
</dbReference>
<dbReference type="PANTHER" id="PTHR42208:SF1">
    <property type="entry name" value="HEAVY METAL TRANSPORTER"/>
    <property type="match status" value="1"/>
</dbReference>
<reference evidence="3 4" key="1">
    <citation type="submission" date="2017-06" db="EMBL/GenBank/DDBJ databases">
        <authorList>
            <person name="Kim H.J."/>
            <person name="Triplett B.A."/>
        </authorList>
    </citation>
    <scope>NUCLEOTIDE SEQUENCE [LARGE SCALE GENOMIC DNA]</scope>
    <source>
        <strain evidence="3 4">DSM 25597</strain>
    </source>
</reference>
<keyword evidence="1" id="KW-1133">Transmembrane helix</keyword>
<dbReference type="PANTHER" id="PTHR42208">
    <property type="entry name" value="HEAVY METAL TRANSPORTER-RELATED"/>
    <property type="match status" value="1"/>
</dbReference>
<feature type="domain" description="Urease accessory protein UreH-like transmembrane" evidence="2">
    <location>
        <begin position="4"/>
        <end position="203"/>
    </location>
</feature>
<proteinExistence type="predicted"/>
<accession>A0A238VLK9</accession>
<dbReference type="OrthoDB" id="594443at2"/>
<dbReference type="AlphaFoldDB" id="A0A238VLK9"/>
<dbReference type="Pfam" id="PF13386">
    <property type="entry name" value="DsbD_2"/>
    <property type="match status" value="1"/>
</dbReference>